<dbReference type="EMBL" id="ASGZ01000064">
    <property type="protein sequence ID" value="ESP86984.1"/>
    <property type="molecule type" value="Genomic_DNA"/>
</dbReference>
<dbReference type="Pfam" id="PF26099">
    <property type="entry name" value="DUF8034"/>
    <property type="match status" value="1"/>
</dbReference>
<name>V4HGP5_9EURY</name>
<feature type="region of interest" description="Disordered" evidence="1">
    <location>
        <begin position="587"/>
        <end position="615"/>
    </location>
</feature>
<dbReference type="InterPro" id="IPR058347">
    <property type="entry name" value="DUF8034"/>
</dbReference>
<comment type="caution">
    <text evidence="2">The sequence shown here is derived from an EMBL/GenBank/DDBJ whole genome shotgun (WGS) entry which is preliminary data.</text>
</comment>
<evidence type="ECO:0000256" key="1">
    <source>
        <dbReference type="SAM" id="MobiDB-lite"/>
    </source>
</evidence>
<dbReference type="PATRIC" id="fig|1324957.4.peg.3193"/>
<dbReference type="AlphaFoldDB" id="V4HGP5"/>
<keyword evidence="3" id="KW-1185">Reference proteome</keyword>
<dbReference type="OrthoDB" id="289460at2157"/>
<accession>V4HGP5</accession>
<evidence type="ECO:0000313" key="3">
    <source>
        <dbReference type="Proteomes" id="UP000017840"/>
    </source>
</evidence>
<organism evidence="2 3">
    <name type="scientific">Candidatus Halobonum tyrrellensis G22</name>
    <dbReference type="NCBI Taxonomy" id="1324957"/>
    <lineage>
        <taxon>Archaea</taxon>
        <taxon>Methanobacteriati</taxon>
        <taxon>Methanobacteriota</taxon>
        <taxon>Stenosarchaea group</taxon>
        <taxon>Halobacteria</taxon>
        <taxon>Halobacteriales</taxon>
        <taxon>Haloferacaceae</taxon>
        <taxon>Candidatus Halobonum</taxon>
    </lineage>
</organism>
<feature type="compositionally biased region" description="Gly residues" evidence="1">
    <location>
        <begin position="595"/>
        <end position="606"/>
    </location>
</feature>
<gene>
    <name evidence="2" type="ORF">K933_15732</name>
</gene>
<dbReference type="eggNOG" id="arCOG10801">
    <property type="taxonomic scope" value="Archaea"/>
</dbReference>
<dbReference type="Proteomes" id="UP000017840">
    <property type="component" value="Unassembled WGS sequence"/>
</dbReference>
<proteinExistence type="predicted"/>
<sequence length="660" mass="74104">MFETFDAEATADATHPPAWAREQRDVFDLLADARDRLLDDYVDADGTPLWPPDDHVGVDGFDDVIEGFYNWPLVYAMGGDRAFLDESRRVYEAALERGADTPTPFGHPMVVDEFEQCRDWFHLGEGNLYTYNMGLAAPGDEAVRERAERFAGLYFGDHPADNYDADRRLVRGPMNGSMGPEFCDFSAYDHHPYGAEYRWARHGLPWRDLEFDEAADLLDPDNEERLFEVLNERCAAGDIPLNLNVTSLMTNAYLHTGDDRYREWVTDYLAAWRERTADNGGLIPDNVGRSGEIGEHLDGSWFGGYYGWSWGGWHYVGIGPTVAAENAVLLEGDREYLEFPRSQLDRLIDAGIEVPEDDVHSTLYVPHKYGAPGDYHYDASGGVLTEDDGEVLHRDGWYEFKPHQDDPYAVHLWYVSQTEADRERVRRLRDWGARDWKRVDPRASNKHGDGHEYAWLAYLDGEFPDYPERILDATREHVGERLDLMDAEGGEPTTVDEDYLRDRNPVFHKPLLQLTMGAPQPVYYGGLVMAQVRHFDPERERPGLPPGVAALVEDVSAEGVELTLVNCGGRDRDLLVQAGAYGEHRFGSVTLDGGRATGGPESGGETGSRTDRGEGADALRVVLPAGSRLSVRAALDRFVDDPTYAFPWDRADGRTAADGE</sequence>
<dbReference type="RefSeq" id="WP_023395717.1">
    <property type="nucleotide sequence ID" value="NZ_ASGZ01000064.1"/>
</dbReference>
<evidence type="ECO:0000313" key="2">
    <source>
        <dbReference type="EMBL" id="ESP86984.1"/>
    </source>
</evidence>
<protein>
    <submittedName>
        <fullName evidence="2">Uncharacterized protein</fullName>
    </submittedName>
</protein>
<reference evidence="2 3" key="1">
    <citation type="journal article" date="2013" name="Genome Announc.">
        <title>Draft Genome Sequence of 'Candidatus Halobonum tyrrellensis' Strain G22, Isolated from the Hypersaline Waters of Lake Tyrrell, Australia.</title>
        <authorList>
            <person name="Ugalde J.A."/>
            <person name="Narasingarao P."/>
            <person name="Kuo S."/>
            <person name="Podell S."/>
            <person name="Allen E.E."/>
        </authorList>
    </citation>
    <scope>NUCLEOTIDE SEQUENCE [LARGE SCALE GENOMIC DNA]</scope>
    <source>
        <strain evidence="2 3">G22</strain>
    </source>
</reference>